<feature type="region of interest" description="Disordered" evidence="1">
    <location>
        <begin position="17"/>
        <end position="64"/>
    </location>
</feature>
<dbReference type="EMBL" id="JBHSZH010000005">
    <property type="protein sequence ID" value="MFC7081549.1"/>
    <property type="molecule type" value="Genomic_DNA"/>
</dbReference>
<evidence type="ECO:0000313" key="3">
    <source>
        <dbReference type="Proteomes" id="UP001596407"/>
    </source>
</evidence>
<reference evidence="2 3" key="1">
    <citation type="journal article" date="2019" name="Int. J. Syst. Evol. Microbiol.">
        <title>The Global Catalogue of Microorganisms (GCM) 10K type strain sequencing project: providing services to taxonomists for standard genome sequencing and annotation.</title>
        <authorList>
            <consortium name="The Broad Institute Genomics Platform"/>
            <consortium name="The Broad Institute Genome Sequencing Center for Infectious Disease"/>
            <person name="Wu L."/>
            <person name="Ma J."/>
        </authorList>
    </citation>
    <scope>NUCLEOTIDE SEQUENCE [LARGE SCALE GENOMIC DNA]</scope>
    <source>
        <strain evidence="2 3">DT72</strain>
    </source>
</reference>
<evidence type="ECO:0000313" key="2">
    <source>
        <dbReference type="EMBL" id="MFC7081549.1"/>
    </source>
</evidence>
<evidence type="ECO:0000256" key="1">
    <source>
        <dbReference type="SAM" id="MobiDB-lite"/>
    </source>
</evidence>
<name>A0ABD5WQQ3_9EURY</name>
<gene>
    <name evidence="2" type="ORF">ACFQJ6_16960</name>
</gene>
<keyword evidence="3" id="KW-1185">Reference proteome</keyword>
<feature type="compositionally biased region" description="Basic and acidic residues" evidence="1">
    <location>
        <begin position="24"/>
        <end position="36"/>
    </location>
</feature>
<dbReference type="Proteomes" id="UP001596407">
    <property type="component" value="Unassembled WGS sequence"/>
</dbReference>
<proteinExistence type="predicted"/>
<dbReference type="AlphaFoldDB" id="A0ABD5WQQ3"/>
<dbReference type="RefSeq" id="WP_276280524.1">
    <property type="nucleotide sequence ID" value="NZ_CP119809.1"/>
</dbReference>
<comment type="caution">
    <text evidence="2">The sequence shown here is derived from an EMBL/GenBank/DDBJ whole genome shotgun (WGS) entry which is preliminary data.</text>
</comment>
<organism evidence="2 3">
    <name type="scientific">Halorussus caseinilyticus</name>
    <dbReference type="NCBI Taxonomy" id="3034025"/>
    <lineage>
        <taxon>Archaea</taxon>
        <taxon>Methanobacteriati</taxon>
        <taxon>Methanobacteriota</taxon>
        <taxon>Stenosarchaea group</taxon>
        <taxon>Halobacteria</taxon>
        <taxon>Halobacteriales</taxon>
        <taxon>Haladaptataceae</taxon>
        <taxon>Halorussus</taxon>
    </lineage>
</organism>
<protein>
    <submittedName>
        <fullName evidence="2">Uncharacterized protein</fullName>
    </submittedName>
</protein>
<accession>A0ABD5WQQ3</accession>
<dbReference type="GeneID" id="79305169"/>
<sequence>MSVEETRARYIITIEVSQLESPPTEEKEQARSDIRKSIPSGGIVAKFAPPQTTTEEPPRALTDERTVFTKMNTGSSLSRRRGNLLATGGADYDQERNRMTASVITAMGAGDRSEISRLGVDFRVEGNESRSAIVVATGEYEGLLTAVGSAASELSLSLNIVDQSTNAKLSTEIVSESGSIKDWKKRQGDFREGVQTLLRPDVEYTAYVELESYVDCYGVGEASTDFGPQDNDRAEPPHGVELESIEIVV</sequence>